<reference evidence="3" key="1">
    <citation type="journal article" date="2020" name="Nat. Commun.">
        <title>Large-scale genome sequencing of mycorrhizal fungi provides insights into the early evolution of symbiotic traits.</title>
        <authorList>
            <person name="Miyauchi S."/>
            <person name="Kiss E."/>
            <person name="Kuo A."/>
            <person name="Drula E."/>
            <person name="Kohler A."/>
            <person name="Sanchez-Garcia M."/>
            <person name="Morin E."/>
            <person name="Andreopoulos B."/>
            <person name="Barry K.W."/>
            <person name="Bonito G."/>
            <person name="Buee M."/>
            <person name="Carver A."/>
            <person name="Chen C."/>
            <person name="Cichocki N."/>
            <person name="Clum A."/>
            <person name="Culley D."/>
            <person name="Crous P.W."/>
            <person name="Fauchery L."/>
            <person name="Girlanda M."/>
            <person name="Hayes R.D."/>
            <person name="Keri Z."/>
            <person name="LaButti K."/>
            <person name="Lipzen A."/>
            <person name="Lombard V."/>
            <person name="Magnuson J."/>
            <person name="Maillard F."/>
            <person name="Murat C."/>
            <person name="Nolan M."/>
            <person name="Ohm R.A."/>
            <person name="Pangilinan J."/>
            <person name="Pereira M.F."/>
            <person name="Perotto S."/>
            <person name="Peter M."/>
            <person name="Pfister S."/>
            <person name="Riley R."/>
            <person name="Sitrit Y."/>
            <person name="Stielow J.B."/>
            <person name="Szollosi G."/>
            <person name="Zifcakova L."/>
            <person name="Stursova M."/>
            <person name="Spatafora J.W."/>
            <person name="Tedersoo L."/>
            <person name="Vaario L.M."/>
            <person name="Yamada A."/>
            <person name="Yan M."/>
            <person name="Wang P."/>
            <person name="Xu J."/>
            <person name="Bruns T."/>
            <person name="Baldrian P."/>
            <person name="Vilgalys R."/>
            <person name="Dunand C."/>
            <person name="Henrissat B."/>
            <person name="Grigoriev I.V."/>
            <person name="Hibbett D."/>
            <person name="Nagy L.G."/>
            <person name="Martin F.M."/>
        </authorList>
    </citation>
    <scope>NUCLEOTIDE SEQUENCE</scope>
    <source>
        <strain evidence="3">UH-Tt-Lm1</strain>
    </source>
</reference>
<feature type="transmembrane region" description="Helical" evidence="2">
    <location>
        <begin position="77"/>
        <end position="103"/>
    </location>
</feature>
<keyword evidence="4" id="KW-1185">Reference proteome</keyword>
<evidence type="ECO:0000256" key="1">
    <source>
        <dbReference type="SAM" id="MobiDB-lite"/>
    </source>
</evidence>
<comment type="caution">
    <text evidence="3">The sequence shown here is derived from an EMBL/GenBank/DDBJ whole genome shotgun (WGS) entry which is preliminary data.</text>
</comment>
<feature type="region of interest" description="Disordered" evidence="1">
    <location>
        <begin position="171"/>
        <end position="204"/>
    </location>
</feature>
<dbReference type="OrthoDB" id="3269357at2759"/>
<feature type="transmembrane region" description="Helical" evidence="2">
    <location>
        <begin position="6"/>
        <end position="32"/>
    </location>
</feature>
<protein>
    <recommendedName>
        <fullName evidence="5">MARVEL domain-containing protein</fullName>
    </recommendedName>
</protein>
<accession>A0A9P6LBV3</accession>
<dbReference type="AlphaFoldDB" id="A0A9P6LBV3"/>
<evidence type="ECO:0000256" key="2">
    <source>
        <dbReference type="SAM" id="Phobius"/>
    </source>
</evidence>
<organism evidence="3 4">
    <name type="scientific">Thelephora terrestris</name>
    <dbReference type="NCBI Taxonomy" id="56493"/>
    <lineage>
        <taxon>Eukaryota</taxon>
        <taxon>Fungi</taxon>
        <taxon>Dikarya</taxon>
        <taxon>Basidiomycota</taxon>
        <taxon>Agaricomycotina</taxon>
        <taxon>Agaricomycetes</taxon>
        <taxon>Thelephorales</taxon>
        <taxon>Thelephoraceae</taxon>
        <taxon>Thelephora</taxon>
    </lineage>
</organism>
<reference evidence="3" key="2">
    <citation type="submission" date="2020-11" db="EMBL/GenBank/DDBJ databases">
        <authorList>
            <consortium name="DOE Joint Genome Institute"/>
            <person name="Kuo A."/>
            <person name="Miyauchi S."/>
            <person name="Kiss E."/>
            <person name="Drula E."/>
            <person name="Kohler A."/>
            <person name="Sanchez-Garcia M."/>
            <person name="Andreopoulos B."/>
            <person name="Barry K.W."/>
            <person name="Bonito G."/>
            <person name="Buee M."/>
            <person name="Carver A."/>
            <person name="Chen C."/>
            <person name="Cichocki N."/>
            <person name="Clum A."/>
            <person name="Culley D."/>
            <person name="Crous P.W."/>
            <person name="Fauchery L."/>
            <person name="Girlanda M."/>
            <person name="Hayes R."/>
            <person name="Keri Z."/>
            <person name="Labutti K."/>
            <person name="Lipzen A."/>
            <person name="Lombard V."/>
            <person name="Magnuson J."/>
            <person name="Maillard F."/>
            <person name="Morin E."/>
            <person name="Murat C."/>
            <person name="Nolan M."/>
            <person name="Ohm R."/>
            <person name="Pangilinan J."/>
            <person name="Pereira M."/>
            <person name="Perotto S."/>
            <person name="Peter M."/>
            <person name="Riley R."/>
            <person name="Sitrit Y."/>
            <person name="Stielow B."/>
            <person name="Szollosi G."/>
            <person name="Zifcakova L."/>
            <person name="Stursova M."/>
            <person name="Spatafora J.W."/>
            <person name="Tedersoo L."/>
            <person name="Vaario L.-M."/>
            <person name="Yamada A."/>
            <person name="Yan M."/>
            <person name="Wang P."/>
            <person name="Xu J."/>
            <person name="Bruns T."/>
            <person name="Baldrian P."/>
            <person name="Vilgalys R."/>
            <person name="Henrissat B."/>
            <person name="Grigoriev I.V."/>
            <person name="Hibbett D."/>
            <person name="Nagy L.G."/>
            <person name="Martin F.M."/>
        </authorList>
    </citation>
    <scope>NUCLEOTIDE SEQUENCE</scope>
    <source>
        <strain evidence="3">UH-Tt-Lm1</strain>
    </source>
</reference>
<gene>
    <name evidence="3" type="ORF">BJ322DRAFT_1031273</name>
</gene>
<keyword evidence="2" id="KW-0812">Transmembrane</keyword>
<evidence type="ECO:0000313" key="3">
    <source>
        <dbReference type="EMBL" id="KAF9792765.1"/>
    </source>
</evidence>
<feature type="compositionally biased region" description="Polar residues" evidence="1">
    <location>
        <begin position="387"/>
        <end position="397"/>
    </location>
</feature>
<keyword evidence="2" id="KW-0472">Membrane</keyword>
<evidence type="ECO:0008006" key="5">
    <source>
        <dbReference type="Google" id="ProtNLM"/>
    </source>
</evidence>
<feature type="region of interest" description="Disordered" evidence="1">
    <location>
        <begin position="294"/>
        <end position="397"/>
    </location>
</feature>
<sequence length="397" mass="44172">MASALVTFRFFTFAIFIICNTILCSVGVWNLSLMQDKSYYNAQIAAYMIFLGAFGLVWIFPLIFIDLIQRNALTSRVWIELIWVTVFWIMELSGAAALSAIVPSNQCSPRRGRTAASVCVSGKVLLSFAWVITLILLAYMCMLAVYAVVHHASDPNVWNETVREYPWFSSRSTLSSSPPSPVAEKAPRITSLKHPRPKPAFNPAELTRSLSPLEDSIQPIPTFDMIPQPSYQPPQRSYEGLHFATVQDPVSIVEPLFARPREAPRPPVRAQSLYPEHLQAHLSTEACNNLYNQSRRLGDQEPPPIGDWPKSSRSNGHSRRLPPPRPCINTEANALTQQPLPPIPSNQRTRPSGTNVPSPASRDLGSPVWGPQSTSVRKQPPPPLNLGSISNTYNARR</sequence>
<evidence type="ECO:0000313" key="4">
    <source>
        <dbReference type="Proteomes" id="UP000736335"/>
    </source>
</evidence>
<proteinExistence type="predicted"/>
<name>A0A9P6LBV3_9AGAM</name>
<dbReference type="Proteomes" id="UP000736335">
    <property type="component" value="Unassembled WGS sequence"/>
</dbReference>
<dbReference type="EMBL" id="WIUZ02000001">
    <property type="protein sequence ID" value="KAF9792765.1"/>
    <property type="molecule type" value="Genomic_DNA"/>
</dbReference>
<feature type="transmembrane region" description="Helical" evidence="2">
    <location>
        <begin position="124"/>
        <end position="149"/>
    </location>
</feature>
<keyword evidence="2" id="KW-1133">Transmembrane helix</keyword>
<feature type="compositionally biased region" description="Polar residues" evidence="1">
    <location>
        <begin position="345"/>
        <end position="358"/>
    </location>
</feature>
<feature type="transmembrane region" description="Helical" evidence="2">
    <location>
        <begin position="44"/>
        <end position="65"/>
    </location>
</feature>